<dbReference type="NCBIfam" id="NF003915">
    <property type="entry name" value="PRK05441.1"/>
    <property type="match status" value="1"/>
</dbReference>
<dbReference type="CDD" id="cd05007">
    <property type="entry name" value="SIS_Etherase"/>
    <property type="match status" value="1"/>
</dbReference>
<dbReference type="PROSITE" id="PS01272">
    <property type="entry name" value="GCKR"/>
    <property type="match status" value="1"/>
</dbReference>
<dbReference type="Gene3D" id="3.40.50.10490">
    <property type="entry name" value="Glucose-6-phosphate isomerase like protein, domain 1"/>
    <property type="match status" value="1"/>
</dbReference>
<dbReference type="Pfam" id="PF22645">
    <property type="entry name" value="GKRP_SIS_N"/>
    <property type="match status" value="1"/>
</dbReference>
<comment type="pathway">
    <text evidence="3">Amino-sugar metabolism; N-acetylmuramate degradation.</text>
</comment>
<dbReference type="EMBL" id="JAAMOZ010000003">
    <property type="protein sequence ID" value="NIH58343.1"/>
    <property type="molecule type" value="Genomic_DNA"/>
</dbReference>
<evidence type="ECO:0000256" key="3">
    <source>
        <dbReference type="HAMAP-Rule" id="MF_00068"/>
    </source>
</evidence>
<dbReference type="NCBIfam" id="NF009222">
    <property type="entry name" value="PRK12570.1"/>
    <property type="match status" value="1"/>
</dbReference>
<comment type="function">
    <text evidence="3">Specifically catalyzes the cleavage of the D-lactyl ether substituent of MurNAc 6-phosphate, producing GlcNAc 6-phosphate and D-lactate.</text>
</comment>
<reference evidence="6 7" key="1">
    <citation type="submission" date="2020-02" db="EMBL/GenBank/DDBJ databases">
        <title>Sequencing the genomes of 1000 actinobacteria strains.</title>
        <authorList>
            <person name="Klenk H.-P."/>
        </authorList>
    </citation>
    <scope>NUCLEOTIDE SEQUENCE [LARGE SCALE GENOMIC DNA]</scope>
    <source>
        <strain evidence="6 7">DSM 19609</strain>
    </source>
</reference>
<comment type="caution">
    <text evidence="6">The sequence shown here is derived from an EMBL/GenBank/DDBJ whole genome shotgun (WGS) entry which is preliminary data.</text>
</comment>
<dbReference type="InterPro" id="IPR005488">
    <property type="entry name" value="Etherase_MurQ"/>
</dbReference>
<comment type="miscellaneous">
    <text evidence="3">A lyase-type mechanism (elimination/hydration) is suggested for the cleavage of the lactyl ether bond of MurNAc 6-phosphate, with the formation of an alpha,beta-unsaturated aldehyde intermediate with (E)-stereochemistry, followed by the syn addition of water to give product.</text>
</comment>
<comment type="catalytic activity">
    <reaction evidence="3">
        <text>N-acetyl-D-muramate 6-phosphate + H2O = N-acetyl-D-glucosamine 6-phosphate + (R)-lactate</text>
        <dbReference type="Rhea" id="RHEA:26410"/>
        <dbReference type="ChEBI" id="CHEBI:15377"/>
        <dbReference type="ChEBI" id="CHEBI:16004"/>
        <dbReference type="ChEBI" id="CHEBI:57513"/>
        <dbReference type="ChEBI" id="CHEBI:58722"/>
        <dbReference type="EC" id="4.2.1.126"/>
    </reaction>
</comment>
<accession>A0ABX0SLZ4</accession>
<keyword evidence="7" id="KW-1185">Reference proteome</keyword>
<dbReference type="InterPro" id="IPR001347">
    <property type="entry name" value="SIS_dom"/>
</dbReference>
<organism evidence="6 7">
    <name type="scientific">Brooklawnia cerclae</name>
    <dbReference type="NCBI Taxonomy" id="349934"/>
    <lineage>
        <taxon>Bacteria</taxon>
        <taxon>Bacillati</taxon>
        <taxon>Actinomycetota</taxon>
        <taxon>Actinomycetes</taxon>
        <taxon>Propionibacteriales</taxon>
        <taxon>Propionibacteriaceae</taxon>
        <taxon>Brooklawnia</taxon>
    </lineage>
</organism>
<feature type="domain" description="SIS" evidence="5">
    <location>
        <begin position="63"/>
        <end position="224"/>
    </location>
</feature>
<dbReference type="EC" id="4.2.1.126" evidence="3"/>
<dbReference type="SUPFAM" id="SSF53697">
    <property type="entry name" value="SIS domain"/>
    <property type="match status" value="1"/>
</dbReference>
<keyword evidence="1 3" id="KW-0456">Lyase</keyword>
<feature type="compositionally biased region" description="Low complexity" evidence="4">
    <location>
        <begin position="307"/>
        <end position="322"/>
    </location>
</feature>
<dbReference type="PANTHER" id="PTHR10088">
    <property type="entry name" value="GLUCOKINASE REGULATORY PROTEIN"/>
    <property type="match status" value="1"/>
</dbReference>
<dbReference type="HAMAP" id="MF_00068">
    <property type="entry name" value="MurQ"/>
    <property type="match status" value="1"/>
</dbReference>
<evidence type="ECO:0000313" key="6">
    <source>
        <dbReference type="EMBL" id="NIH58343.1"/>
    </source>
</evidence>
<dbReference type="PANTHER" id="PTHR10088:SF4">
    <property type="entry name" value="GLUCOKINASE REGULATORY PROTEIN"/>
    <property type="match status" value="1"/>
</dbReference>
<evidence type="ECO:0000256" key="4">
    <source>
        <dbReference type="SAM" id="MobiDB-lite"/>
    </source>
</evidence>
<dbReference type="GO" id="GO:0016829">
    <property type="term" value="F:lyase activity"/>
    <property type="evidence" value="ECO:0007669"/>
    <property type="project" value="UniProtKB-KW"/>
</dbReference>
<evidence type="ECO:0000256" key="2">
    <source>
        <dbReference type="ARBA" id="ARBA00023277"/>
    </source>
</evidence>
<dbReference type="Gene3D" id="1.10.8.1080">
    <property type="match status" value="1"/>
</dbReference>
<gene>
    <name evidence="3" type="primary">murQ</name>
    <name evidence="6" type="ORF">FB473_003038</name>
</gene>
<evidence type="ECO:0000256" key="1">
    <source>
        <dbReference type="ARBA" id="ARBA00023239"/>
    </source>
</evidence>
<comment type="similarity">
    <text evidence="3">Belongs to the GCKR-like family. MurNAc-6-P etherase subfamily.</text>
</comment>
<name>A0ABX0SLZ4_9ACTN</name>
<feature type="active site" description="Proton donor" evidence="3">
    <location>
        <position position="91"/>
    </location>
</feature>
<dbReference type="InterPro" id="IPR040190">
    <property type="entry name" value="MURQ/GCKR"/>
</dbReference>
<dbReference type="InterPro" id="IPR046348">
    <property type="entry name" value="SIS_dom_sf"/>
</dbReference>
<evidence type="ECO:0000259" key="5">
    <source>
        <dbReference type="PROSITE" id="PS51464"/>
    </source>
</evidence>
<dbReference type="InterPro" id="IPR005486">
    <property type="entry name" value="Glucokinase_regulatory_CS"/>
</dbReference>
<dbReference type="PROSITE" id="PS51464">
    <property type="entry name" value="SIS"/>
    <property type="match status" value="1"/>
</dbReference>
<feature type="active site" evidence="3">
    <location>
        <position position="122"/>
    </location>
</feature>
<evidence type="ECO:0000313" key="7">
    <source>
        <dbReference type="Proteomes" id="UP000749311"/>
    </source>
</evidence>
<sequence>MTPHIEPQDDTLEWSTEQLNPASVDLDTRPTAEIVGILLAADTAVAAAVSAMADRIAAATDLVVSAIAAGGTVHYVGSGTSGRLGVLDAVELWPTFHVDESQVCAHLAGGIEAMTRATEGAEDDEEAGASIAAAAGDSDVVIGLAASGRTPFVRGALAEARRRGLRTVLISTNPAAPLADLSDVAILPDTGPEVLTGSTRLKAATAQKMVLNAMSTAAMVRLGKTYSNLMIDMIPSNEKLQARSVRMLEQGAGVGAEQAAAALNAAGGSVRIALVSLLAGVDADTAAQSVAAHPADPCRPGDPSGLRAAAAQARSASPTVRL</sequence>
<proteinExistence type="inferred from homology"/>
<feature type="region of interest" description="Disordered" evidence="4">
    <location>
        <begin position="292"/>
        <end position="322"/>
    </location>
</feature>
<dbReference type="Proteomes" id="UP000749311">
    <property type="component" value="Unassembled WGS sequence"/>
</dbReference>
<comment type="subunit">
    <text evidence="3">Homodimer.</text>
</comment>
<keyword evidence="2 3" id="KW-0119">Carbohydrate metabolism</keyword>
<protein>
    <recommendedName>
        <fullName evidence="3">N-acetylmuramic acid 6-phosphate etherase</fullName>
        <shortName evidence="3">MurNAc-6-P etherase</shortName>
        <ecNumber evidence="3">4.2.1.126</ecNumber>
    </recommendedName>
    <alternativeName>
        <fullName evidence="3">N-acetylmuramic acid 6-phosphate hydrolase</fullName>
    </alternativeName>
    <alternativeName>
        <fullName evidence="3">N-acetylmuramic acid 6-phosphate lyase</fullName>
    </alternativeName>
</protein>
<dbReference type="RefSeq" id="WP_167170553.1">
    <property type="nucleotide sequence ID" value="NZ_BAAAOO010000004.1"/>
</dbReference>